<sequence>MNNARKSRSKKERYAAWLSMGEMCPIYGCAIDLWDCHIDHIIPLAVGGVDDWENLIMVHNQINLGKGKNKYPEEVRERLLTIARKKKPKILAYLSDSNFIVPKEVANKFDLEKIEAEELMADIGATDNWSLSDTKYLIQEYLKRGVNYLYKIAETIGKTIVSCRSKLANLQLYDKEFYGQNV</sequence>
<proteinExistence type="predicted"/>
<dbReference type="Pfam" id="PF01844">
    <property type="entry name" value="HNH"/>
    <property type="match status" value="1"/>
</dbReference>
<reference evidence="2" key="1">
    <citation type="submission" date="2018-05" db="EMBL/GenBank/DDBJ databases">
        <authorList>
            <person name="Lanie J.A."/>
            <person name="Ng W.-L."/>
            <person name="Kazmierczak K.M."/>
            <person name="Andrzejewski T.M."/>
            <person name="Davidsen T.M."/>
            <person name="Wayne K.J."/>
            <person name="Tettelin H."/>
            <person name="Glass J.I."/>
            <person name="Rusch D."/>
            <person name="Podicherti R."/>
            <person name="Tsui H.-C.T."/>
            <person name="Winkler M.E."/>
        </authorList>
    </citation>
    <scope>NUCLEOTIDE SEQUENCE</scope>
</reference>
<dbReference type="GO" id="GO:0004519">
    <property type="term" value="F:endonuclease activity"/>
    <property type="evidence" value="ECO:0007669"/>
    <property type="project" value="InterPro"/>
</dbReference>
<dbReference type="InterPro" id="IPR002711">
    <property type="entry name" value="HNH"/>
</dbReference>
<evidence type="ECO:0000259" key="1">
    <source>
        <dbReference type="Pfam" id="PF01844"/>
    </source>
</evidence>
<feature type="domain" description="HNH" evidence="1">
    <location>
        <begin position="35"/>
        <end position="61"/>
    </location>
</feature>
<dbReference type="CDD" id="cd00085">
    <property type="entry name" value="HNHc"/>
    <property type="match status" value="1"/>
</dbReference>
<dbReference type="GO" id="GO:0003676">
    <property type="term" value="F:nucleic acid binding"/>
    <property type="evidence" value="ECO:0007669"/>
    <property type="project" value="InterPro"/>
</dbReference>
<name>A0A381P189_9ZZZZ</name>
<dbReference type="AlphaFoldDB" id="A0A381P189"/>
<dbReference type="InterPro" id="IPR003615">
    <property type="entry name" value="HNH_nuc"/>
</dbReference>
<gene>
    <name evidence="2" type="ORF">METZ01_LOCUS13559</name>
</gene>
<evidence type="ECO:0000313" key="2">
    <source>
        <dbReference type="EMBL" id="SUZ60705.1"/>
    </source>
</evidence>
<dbReference type="EMBL" id="UINC01000761">
    <property type="protein sequence ID" value="SUZ60705.1"/>
    <property type="molecule type" value="Genomic_DNA"/>
</dbReference>
<accession>A0A381P189</accession>
<organism evidence="2">
    <name type="scientific">marine metagenome</name>
    <dbReference type="NCBI Taxonomy" id="408172"/>
    <lineage>
        <taxon>unclassified sequences</taxon>
        <taxon>metagenomes</taxon>
        <taxon>ecological metagenomes</taxon>
    </lineage>
</organism>
<dbReference type="GO" id="GO:0008270">
    <property type="term" value="F:zinc ion binding"/>
    <property type="evidence" value="ECO:0007669"/>
    <property type="project" value="InterPro"/>
</dbReference>
<dbReference type="Gene3D" id="1.10.30.50">
    <property type="match status" value="1"/>
</dbReference>
<protein>
    <recommendedName>
        <fullName evidence="1">HNH domain-containing protein</fullName>
    </recommendedName>
</protein>